<accession>A0ABR2MQV8</accession>
<reference evidence="2 3" key="1">
    <citation type="journal article" date="2022" name="Nat. Plants">
        <title>Genomes of leafy and leafless Platanthera orchids illuminate the evolution of mycoheterotrophy.</title>
        <authorList>
            <person name="Li M.H."/>
            <person name="Liu K.W."/>
            <person name="Li Z."/>
            <person name="Lu H.C."/>
            <person name="Ye Q.L."/>
            <person name="Zhang D."/>
            <person name="Wang J.Y."/>
            <person name="Li Y.F."/>
            <person name="Zhong Z.M."/>
            <person name="Liu X."/>
            <person name="Yu X."/>
            <person name="Liu D.K."/>
            <person name="Tu X.D."/>
            <person name="Liu B."/>
            <person name="Hao Y."/>
            <person name="Liao X.Y."/>
            <person name="Jiang Y.T."/>
            <person name="Sun W.H."/>
            <person name="Chen J."/>
            <person name="Chen Y.Q."/>
            <person name="Ai Y."/>
            <person name="Zhai J.W."/>
            <person name="Wu S.S."/>
            <person name="Zhou Z."/>
            <person name="Hsiao Y.Y."/>
            <person name="Wu W.L."/>
            <person name="Chen Y.Y."/>
            <person name="Lin Y.F."/>
            <person name="Hsu J.L."/>
            <person name="Li C.Y."/>
            <person name="Wang Z.W."/>
            <person name="Zhao X."/>
            <person name="Zhong W.Y."/>
            <person name="Ma X.K."/>
            <person name="Ma L."/>
            <person name="Huang J."/>
            <person name="Chen G.Z."/>
            <person name="Huang M.Z."/>
            <person name="Huang L."/>
            <person name="Peng D.H."/>
            <person name="Luo Y.B."/>
            <person name="Zou S.Q."/>
            <person name="Chen S.P."/>
            <person name="Lan S."/>
            <person name="Tsai W.C."/>
            <person name="Van de Peer Y."/>
            <person name="Liu Z.J."/>
        </authorList>
    </citation>
    <scope>NUCLEOTIDE SEQUENCE [LARGE SCALE GENOMIC DNA]</scope>
    <source>
        <strain evidence="2">Lor288</strain>
    </source>
</reference>
<keyword evidence="3" id="KW-1185">Reference proteome</keyword>
<proteinExistence type="predicted"/>
<dbReference type="Proteomes" id="UP001412067">
    <property type="component" value="Unassembled WGS sequence"/>
</dbReference>
<evidence type="ECO:0000313" key="3">
    <source>
        <dbReference type="Proteomes" id="UP001412067"/>
    </source>
</evidence>
<dbReference type="PANTHER" id="PTHR31008:SF15">
    <property type="entry name" value="GPI-ANCHORED ADHESIN-LIKE PROTEIN"/>
    <property type="match status" value="1"/>
</dbReference>
<gene>
    <name evidence="2" type="ORF">KSP40_PGU012474</name>
</gene>
<evidence type="ECO:0000256" key="1">
    <source>
        <dbReference type="SAM" id="MobiDB-lite"/>
    </source>
</evidence>
<evidence type="ECO:0000313" key="2">
    <source>
        <dbReference type="EMBL" id="KAK8966436.1"/>
    </source>
</evidence>
<organism evidence="2 3">
    <name type="scientific">Platanthera guangdongensis</name>
    <dbReference type="NCBI Taxonomy" id="2320717"/>
    <lineage>
        <taxon>Eukaryota</taxon>
        <taxon>Viridiplantae</taxon>
        <taxon>Streptophyta</taxon>
        <taxon>Embryophyta</taxon>
        <taxon>Tracheophyta</taxon>
        <taxon>Spermatophyta</taxon>
        <taxon>Magnoliopsida</taxon>
        <taxon>Liliopsida</taxon>
        <taxon>Asparagales</taxon>
        <taxon>Orchidaceae</taxon>
        <taxon>Orchidoideae</taxon>
        <taxon>Orchideae</taxon>
        <taxon>Orchidinae</taxon>
        <taxon>Platanthera</taxon>
    </lineage>
</organism>
<comment type="caution">
    <text evidence="2">The sequence shown here is derived from an EMBL/GenBank/DDBJ whole genome shotgun (WGS) entry which is preliminary data.</text>
</comment>
<name>A0ABR2MQV8_9ASPA</name>
<dbReference type="PANTHER" id="PTHR31008">
    <property type="entry name" value="COP1-INTERACTING PROTEIN-RELATED"/>
    <property type="match status" value="1"/>
</dbReference>
<feature type="region of interest" description="Disordered" evidence="1">
    <location>
        <begin position="313"/>
        <end position="334"/>
    </location>
</feature>
<dbReference type="EMBL" id="JBBWWR010000005">
    <property type="protein sequence ID" value="KAK8966436.1"/>
    <property type="molecule type" value="Genomic_DNA"/>
</dbReference>
<sequence>MELISQSQLTVERELKQELFLRAEELEKLVAIYKLKLCGDGTSSLNRRPNLLEKRHADVPEEQRGQFYDVYMNKREVKLREEWRSKGAVKEADMRAMMDSLDSTSSAMMSMRKVLSYISQNMFPRAAPSWIHVAGANSDLCRQTSSRMFTSRSSVASSTSQSSSTSTLNSAIIYSKSASTKMENTNPSKGTKNGAPVQRSIARCMSSSERTNLVKDIRFSRSPTLKKSPASVGVRKNFTLQNSRPDTSTPPVHTNPQRRISMASFEDNEDIQKQMCSNDSSISAYHRFEKSSKIAEIPNSRSSHVQNIFHSETSDFDSSVGSLPSGPTTENSHNMNQYLEGKTVRVRKKWGSVERPFPTVAPKGIDSFFKFGEKSEVMETHNDR</sequence>
<protein>
    <submittedName>
        <fullName evidence="2">Uncharacterized protein</fullName>
    </submittedName>
</protein>